<reference evidence="1" key="1">
    <citation type="submission" date="2023-03" db="EMBL/GenBank/DDBJ databases">
        <title>Massive genome expansion in bonnet fungi (Mycena s.s.) driven by repeated elements and novel gene families across ecological guilds.</title>
        <authorList>
            <consortium name="Lawrence Berkeley National Laboratory"/>
            <person name="Harder C.B."/>
            <person name="Miyauchi S."/>
            <person name="Viragh M."/>
            <person name="Kuo A."/>
            <person name="Thoen E."/>
            <person name="Andreopoulos B."/>
            <person name="Lu D."/>
            <person name="Skrede I."/>
            <person name="Drula E."/>
            <person name="Henrissat B."/>
            <person name="Morin E."/>
            <person name="Kohler A."/>
            <person name="Barry K."/>
            <person name="LaButti K."/>
            <person name="Morin E."/>
            <person name="Salamov A."/>
            <person name="Lipzen A."/>
            <person name="Mereny Z."/>
            <person name="Hegedus B."/>
            <person name="Baldrian P."/>
            <person name="Stursova M."/>
            <person name="Weitz H."/>
            <person name="Taylor A."/>
            <person name="Grigoriev I.V."/>
            <person name="Nagy L.G."/>
            <person name="Martin F."/>
            <person name="Kauserud H."/>
        </authorList>
    </citation>
    <scope>NUCLEOTIDE SEQUENCE</scope>
    <source>
        <strain evidence="1">CBHHK200</strain>
    </source>
</reference>
<sequence>MRRRATVCGDPYPHTRSWNLHHPRKPKKRIGVPRPSRRFMRYLKQRYIANFWAQWLANANTVLNPLPDSDDEPSSTASMALGSMVFSTWGNDTLPPSDYTWADWEAKVPAADATRTSPHWEEFWWLGPVISMHYRAHSEVMRQLNVACAPLRVAFPLAIALPLPSPSP</sequence>
<proteinExistence type="predicted"/>
<dbReference type="EMBL" id="JARJCM010000086">
    <property type="protein sequence ID" value="KAJ7030944.1"/>
    <property type="molecule type" value="Genomic_DNA"/>
</dbReference>
<protein>
    <submittedName>
        <fullName evidence="1">Uncharacterized protein</fullName>
    </submittedName>
</protein>
<accession>A0AAD6SNQ6</accession>
<organism evidence="1 2">
    <name type="scientific">Mycena alexandri</name>
    <dbReference type="NCBI Taxonomy" id="1745969"/>
    <lineage>
        <taxon>Eukaryota</taxon>
        <taxon>Fungi</taxon>
        <taxon>Dikarya</taxon>
        <taxon>Basidiomycota</taxon>
        <taxon>Agaricomycotina</taxon>
        <taxon>Agaricomycetes</taxon>
        <taxon>Agaricomycetidae</taxon>
        <taxon>Agaricales</taxon>
        <taxon>Marasmiineae</taxon>
        <taxon>Mycenaceae</taxon>
        <taxon>Mycena</taxon>
    </lineage>
</organism>
<dbReference type="Proteomes" id="UP001218188">
    <property type="component" value="Unassembled WGS sequence"/>
</dbReference>
<evidence type="ECO:0000313" key="1">
    <source>
        <dbReference type="EMBL" id="KAJ7030944.1"/>
    </source>
</evidence>
<comment type="caution">
    <text evidence="1">The sequence shown here is derived from an EMBL/GenBank/DDBJ whole genome shotgun (WGS) entry which is preliminary data.</text>
</comment>
<evidence type="ECO:0000313" key="2">
    <source>
        <dbReference type="Proteomes" id="UP001218188"/>
    </source>
</evidence>
<keyword evidence="2" id="KW-1185">Reference proteome</keyword>
<gene>
    <name evidence="1" type="ORF">C8F04DRAFT_1186406</name>
</gene>
<dbReference type="AlphaFoldDB" id="A0AAD6SNQ6"/>
<name>A0AAD6SNQ6_9AGAR</name>